<name>A0ABU6VA27_9FABA</name>
<dbReference type="Proteomes" id="UP001341840">
    <property type="component" value="Unassembled WGS sequence"/>
</dbReference>
<keyword evidence="3" id="KW-1185">Reference proteome</keyword>
<protein>
    <submittedName>
        <fullName evidence="2">Uncharacterized protein</fullName>
    </submittedName>
</protein>
<dbReference type="EMBL" id="JASCZI010151166">
    <property type="protein sequence ID" value="MED6170446.1"/>
    <property type="molecule type" value="Genomic_DNA"/>
</dbReference>
<proteinExistence type="predicted"/>
<organism evidence="2 3">
    <name type="scientific">Stylosanthes scabra</name>
    <dbReference type="NCBI Taxonomy" id="79078"/>
    <lineage>
        <taxon>Eukaryota</taxon>
        <taxon>Viridiplantae</taxon>
        <taxon>Streptophyta</taxon>
        <taxon>Embryophyta</taxon>
        <taxon>Tracheophyta</taxon>
        <taxon>Spermatophyta</taxon>
        <taxon>Magnoliopsida</taxon>
        <taxon>eudicotyledons</taxon>
        <taxon>Gunneridae</taxon>
        <taxon>Pentapetalae</taxon>
        <taxon>rosids</taxon>
        <taxon>fabids</taxon>
        <taxon>Fabales</taxon>
        <taxon>Fabaceae</taxon>
        <taxon>Papilionoideae</taxon>
        <taxon>50 kb inversion clade</taxon>
        <taxon>dalbergioids sensu lato</taxon>
        <taxon>Dalbergieae</taxon>
        <taxon>Pterocarpus clade</taxon>
        <taxon>Stylosanthes</taxon>
    </lineage>
</organism>
<evidence type="ECO:0000313" key="2">
    <source>
        <dbReference type="EMBL" id="MED6170446.1"/>
    </source>
</evidence>
<evidence type="ECO:0000256" key="1">
    <source>
        <dbReference type="SAM" id="MobiDB-lite"/>
    </source>
</evidence>
<accession>A0ABU6VA27</accession>
<reference evidence="2 3" key="1">
    <citation type="journal article" date="2023" name="Plants (Basel)">
        <title>Bridging the Gap: Combining Genomics and Transcriptomics Approaches to Understand Stylosanthes scabra, an Orphan Legume from the Brazilian Caatinga.</title>
        <authorList>
            <person name="Ferreira-Neto J.R.C."/>
            <person name="da Silva M.D."/>
            <person name="Binneck E."/>
            <person name="de Melo N.F."/>
            <person name="da Silva R.H."/>
            <person name="de Melo A.L.T.M."/>
            <person name="Pandolfi V."/>
            <person name="Bustamante F.O."/>
            <person name="Brasileiro-Vidal A.C."/>
            <person name="Benko-Iseppon A.M."/>
        </authorList>
    </citation>
    <scope>NUCLEOTIDE SEQUENCE [LARGE SCALE GENOMIC DNA]</scope>
    <source>
        <tissue evidence="2">Leaves</tissue>
    </source>
</reference>
<comment type="caution">
    <text evidence="2">The sequence shown here is derived from an EMBL/GenBank/DDBJ whole genome shotgun (WGS) entry which is preliminary data.</text>
</comment>
<feature type="region of interest" description="Disordered" evidence="1">
    <location>
        <begin position="48"/>
        <end position="67"/>
    </location>
</feature>
<evidence type="ECO:0000313" key="3">
    <source>
        <dbReference type="Proteomes" id="UP001341840"/>
    </source>
</evidence>
<gene>
    <name evidence="2" type="ORF">PIB30_030998</name>
</gene>
<sequence length="87" mass="9994">MVRRKSRVCIELSVQAKFGAEVAGKSERNERIATKPRRPLLDQMRIQQRSHAYASRRGGHAQKADPAQMRTHMKLACVRTVVFSIYK</sequence>